<accession>A0ABQ6MXM9</accession>
<keyword evidence="1" id="KW-0472">Membrane</keyword>
<keyword evidence="1" id="KW-0812">Transmembrane</keyword>
<feature type="transmembrane region" description="Helical" evidence="1">
    <location>
        <begin position="30"/>
        <end position="51"/>
    </location>
</feature>
<feature type="transmembrane region" description="Helical" evidence="1">
    <location>
        <begin position="316"/>
        <end position="337"/>
    </location>
</feature>
<dbReference type="EMBL" id="BRYB01001884">
    <property type="protein sequence ID" value="GMI35664.1"/>
    <property type="molecule type" value="Genomic_DNA"/>
</dbReference>
<evidence type="ECO:0000313" key="3">
    <source>
        <dbReference type="Proteomes" id="UP001165060"/>
    </source>
</evidence>
<name>A0ABQ6MXM9_9STRA</name>
<proteinExistence type="predicted"/>
<gene>
    <name evidence="2" type="ORF">TeGR_g13854</name>
</gene>
<reference evidence="2 3" key="1">
    <citation type="journal article" date="2023" name="Commun. Biol.">
        <title>Genome analysis of Parmales, the sister group of diatoms, reveals the evolutionary specialization of diatoms from phago-mixotrophs to photoautotrophs.</title>
        <authorList>
            <person name="Ban H."/>
            <person name="Sato S."/>
            <person name="Yoshikawa S."/>
            <person name="Yamada K."/>
            <person name="Nakamura Y."/>
            <person name="Ichinomiya M."/>
            <person name="Sato N."/>
            <person name="Blanc-Mathieu R."/>
            <person name="Endo H."/>
            <person name="Kuwata A."/>
            <person name="Ogata H."/>
        </authorList>
    </citation>
    <scope>NUCLEOTIDE SEQUENCE [LARGE SCALE GENOMIC DNA]</scope>
</reference>
<organism evidence="2 3">
    <name type="scientific">Tetraparma gracilis</name>
    <dbReference type="NCBI Taxonomy" id="2962635"/>
    <lineage>
        <taxon>Eukaryota</taxon>
        <taxon>Sar</taxon>
        <taxon>Stramenopiles</taxon>
        <taxon>Ochrophyta</taxon>
        <taxon>Bolidophyceae</taxon>
        <taxon>Parmales</taxon>
        <taxon>Triparmaceae</taxon>
        <taxon>Tetraparma</taxon>
    </lineage>
</organism>
<evidence type="ECO:0000313" key="2">
    <source>
        <dbReference type="EMBL" id="GMI35664.1"/>
    </source>
</evidence>
<keyword evidence="1" id="KW-1133">Transmembrane helix</keyword>
<dbReference type="Proteomes" id="UP001165060">
    <property type="component" value="Unassembled WGS sequence"/>
</dbReference>
<protein>
    <submittedName>
        <fullName evidence="2">Uncharacterized protein</fullName>
    </submittedName>
</protein>
<comment type="caution">
    <text evidence="2">The sequence shown here is derived from an EMBL/GenBank/DDBJ whole genome shotgun (WGS) entry which is preliminary data.</text>
</comment>
<evidence type="ECO:0000256" key="1">
    <source>
        <dbReference type="SAM" id="Phobius"/>
    </source>
</evidence>
<keyword evidence="3" id="KW-1185">Reference proteome</keyword>
<sequence length="370" mass="41556">MGNIHPSRCGSVLRPTPNIDDEKRWKRASVFIMALALVCALVIGAAAYYALNPGTKSTTVKDVTRAKTDQLFQRAADDDIYELECKCKKPYVERHPQFLDMTWDEESSCSEESAVFQRCVAAVPAAKTAQDLCADNCACFDPDSQPQEAWYSLGMCGKFAKILIGRYKSIRTKHRILMGEFEWQETAINDYREECYTVLYEQADLIETLGGNLDLVPSIDTDSFYNVALSAYASNIEEKDAEVCLEPVWDDDLEDFVDGELGPLMNIEAEVQNLAKYYDHVPTDDDPIEGHWQQCMPSSCSYVEDEGYMDFGLKAMALFSPIFSGVMAVAAILYSTLDNHWEDRENLIEHIDGLRRKSGAGLEKIGDNSL</sequence>